<dbReference type="EMBL" id="KJ489399">
    <property type="protein sequence ID" value="AHZ10219.1"/>
    <property type="molecule type" value="Genomic_DNA"/>
</dbReference>
<dbReference type="RefSeq" id="YP_009036650.1">
    <property type="nucleotide sequence ID" value="NC_024213.1"/>
</dbReference>
<dbReference type="KEGG" id="vg:19526201"/>
<evidence type="ECO:0000313" key="1">
    <source>
        <dbReference type="EMBL" id="AHZ10219.1"/>
    </source>
</evidence>
<reference evidence="2" key="1">
    <citation type="submission" date="2014-09" db="EMBL/GenBank/DDBJ databases">
        <authorList>
            <person name="Sauder A.B."/>
            <person name="McKenzie Q.R."/>
            <person name="Temple L.M."/>
            <person name="Alexis B.K."/>
            <person name="Al-Atrache Z."/>
            <person name="Lewis L.O."/>
            <person name="Loesser-Casey K.E."/>
            <person name="Mitchell K.J."/>
        </authorList>
    </citation>
    <scope>NUCLEOTIDE SEQUENCE [LARGE SCALE GENOMIC DNA]</scope>
</reference>
<name>A0A024B0T5_9CAUD</name>
<evidence type="ECO:0000313" key="2">
    <source>
        <dbReference type="Proteomes" id="UP000026900"/>
    </source>
</evidence>
<accession>A0A024B0T5</accession>
<sequence>MTDSLQVGQIEVFTIGDIEEQFYRLGIKPVTHLKFISHTKEVKVASLTPADYTKLVNDMCIDDSNWKDAGWSNPVGSNLGVPTHIATVNGHDMLCWLEDDLNDDDEAILNGWYVDIFEYLDIGVGATTFKNASAVIKDLAKYNSMSITNFLMKYVQDGKIYLSRVFIPIDGELKEVTLHGTESGRISSKEEN</sequence>
<protein>
    <submittedName>
        <fullName evidence="1">Uncharacterized protein</fullName>
    </submittedName>
</protein>
<organism evidence="1 2">
    <name type="scientific">Bacillus phage Hakuna</name>
    <dbReference type="NCBI Taxonomy" id="1486659"/>
    <lineage>
        <taxon>Viruses</taxon>
        <taxon>Duplodnaviria</taxon>
        <taxon>Heunggongvirae</taxon>
        <taxon>Uroviricota</taxon>
        <taxon>Caudoviricetes</taxon>
        <taxon>Herelleviridae</taxon>
        <taxon>Bastillevirinae</taxon>
        <taxon>Wphvirus</taxon>
        <taxon>Wphvirus hakuna</taxon>
    </lineage>
</organism>
<proteinExistence type="predicted"/>
<dbReference type="GeneID" id="19526201"/>
<dbReference type="Proteomes" id="UP000026900">
    <property type="component" value="Segment"/>
</dbReference>
<keyword evidence="2" id="KW-1185">Reference proteome</keyword>